<sequence>MHGMITKLFYGPRSVPDFCINIQMAPPGWCSSEQNDWFDVRLPGFHQARLKGKPGEFLAEAVSNFIDKWQYP</sequence>
<keyword evidence="2" id="KW-1185">Reference proteome</keyword>
<accession>A0AA39T5X1</accession>
<reference evidence="1" key="1">
    <citation type="submission" date="2023-06" db="EMBL/GenBank/DDBJ databases">
        <authorList>
            <consortium name="Lawrence Berkeley National Laboratory"/>
            <person name="Ahrendt S."/>
            <person name="Sahu N."/>
            <person name="Indic B."/>
            <person name="Wong-Bajracharya J."/>
            <person name="Merenyi Z."/>
            <person name="Ke H.-M."/>
            <person name="Monk M."/>
            <person name="Kocsube S."/>
            <person name="Drula E."/>
            <person name="Lipzen A."/>
            <person name="Balint B."/>
            <person name="Henrissat B."/>
            <person name="Andreopoulos B."/>
            <person name="Martin F.M."/>
            <person name="Harder C.B."/>
            <person name="Rigling D."/>
            <person name="Ford K.L."/>
            <person name="Foster G.D."/>
            <person name="Pangilinan J."/>
            <person name="Papanicolaou A."/>
            <person name="Barry K."/>
            <person name="LaButti K."/>
            <person name="Viragh M."/>
            <person name="Koriabine M."/>
            <person name="Yan M."/>
            <person name="Riley R."/>
            <person name="Champramary S."/>
            <person name="Plett K.L."/>
            <person name="Tsai I.J."/>
            <person name="Slot J."/>
            <person name="Sipos G."/>
            <person name="Plett J."/>
            <person name="Nagy L.G."/>
            <person name="Grigoriev I.V."/>
        </authorList>
    </citation>
    <scope>NUCLEOTIDE SEQUENCE</scope>
    <source>
        <strain evidence="1">ICMP 16352</strain>
    </source>
</reference>
<evidence type="ECO:0000313" key="1">
    <source>
        <dbReference type="EMBL" id="KAK0466631.1"/>
    </source>
</evidence>
<dbReference type="AlphaFoldDB" id="A0AA39T5X1"/>
<name>A0AA39T5X1_9AGAR</name>
<proteinExistence type="predicted"/>
<dbReference type="Proteomes" id="UP001175227">
    <property type="component" value="Unassembled WGS sequence"/>
</dbReference>
<protein>
    <submittedName>
        <fullName evidence="1">Uncharacterized protein</fullName>
    </submittedName>
</protein>
<dbReference type="EMBL" id="JAUEPR010000081">
    <property type="protein sequence ID" value="KAK0466631.1"/>
    <property type="molecule type" value="Genomic_DNA"/>
</dbReference>
<evidence type="ECO:0000313" key="2">
    <source>
        <dbReference type="Proteomes" id="UP001175227"/>
    </source>
</evidence>
<gene>
    <name evidence="1" type="ORF">IW261DRAFT_1574381</name>
</gene>
<organism evidence="1 2">
    <name type="scientific">Armillaria novae-zelandiae</name>
    <dbReference type="NCBI Taxonomy" id="153914"/>
    <lineage>
        <taxon>Eukaryota</taxon>
        <taxon>Fungi</taxon>
        <taxon>Dikarya</taxon>
        <taxon>Basidiomycota</taxon>
        <taxon>Agaricomycotina</taxon>
        <taxon>Agaricomycetes</taxon>
        <taxon>Agaricomycetidae</taxon>
        <taxon>Agaricales</taxon>
        <taxon>Marasmiineae</taxon>
        <taxon>Physalacriaceae</taxon>
        <taxon>Armillaria</taxon>
    </lineage>
</organism>
<comment type="caution">
    <text evidence="1">The sequence shown here is derived from an EMBL/GenBank/DDBJ whole genome shotgun (WGS) entry which is preliminary data.</text>
</comment>